<dbReference type="CDD" id="cd01561">
    <property type="entry name" value="CBS_like"/>
    <property type="match status" value="1"/>
</dbReference>
<dbReference type="GO" id="GO:0006535">
    <property type="term" value="P:cysteine biosynthetic process from serine"/>
    <property type="evidence" value="ECO:0007669"/>
    <property type="project" value="UniProtKB-UniRule"/>
</dbReference>
<dbReference type="Pfam" id="PF00291">
    <property type="entry name" value="PALP"/>
    <property type="match status" value="1"/>
</dbReference>
<dbReference type="PROSITE" id="PS00901">
    <property type="entry name" value="CYS_SYNTHASE"/>
    <property type="match status" value="1"/>
</dbReference>
<sequence>MADRDSIGSSVFDLVGNTPMVYLNSIARGSKAKIVIKLEYFNPACSIKDRIGHSMILEAEKAGKIKPGVTTLIEPTSGNTGIALAFIAAARGYKAVIIMPSSASLERRALMQAYGAVVVLTDPKDRIEGAIRMAKEIADNIPNSFLVGQFVNADNPKAHYETTGPEIWRQTNGKVDAVVFGVGTGGTITGVGKYLREKKPEVRIFAVEPSEAAVLNGESYCPHKIQGIGAGIIPDVLDTKLYESAIKVDSDDAIKMSRRLALEEGILGGISSGANVVAALKVAELPGMEGKLIVTSCNSFGERYLSTVLYEQVLSEATQLKVDSLEETLKRCALQEFPKTV</sequence>
<evidence type="ECO:0000256" key="4">
    <source>
        <dbReference type="ARBA" id="ARBA00022679"/>
    </source>
</evidence>
<dbReference type="EC" id="2.5.1.47" evidence="9"/>
<evidence type="ECO:0000256" key="5">
    <source>
        <dbReference type="ARBA" id="ARBA00022898"/>
    </source>
</evidence>
<keyword evidence="4 9" id="KW-0808">Transferase</keyword>
<feature type="binding site" evidence="7">
    <location>
        <begin position="183"/>
        <end position="187"/>
    </location>
    <ligand>
        <name>pyridoxal 5'-phosphate</name>
        <dbReference type="ChEBI" id="CHEBI:597326"/>
    </ligand>
</feature>
<dbReference type="InterPro" id="IPR036052">
    <property type="entry name" value="TrpB-like_PALP_sf"/>
</dbReference>
<dbReference type="NCBIfam" id="TIGR01139">
    <property type="entry name" value="cysK"/>
    <property type="match status" value="1"/>
</dbReference>
<feature type="binding site" evidence="7">
    <location>
        <position position="79"/>
    </location>
    <ligand>
        <name>pyridoxal 5'-phosphate</name>
        <dbReference type="ChEBI" id="CHEBI:597326"/>
    </ligand>
</feature>
<evidence type="ECO:0000256" key="3">
    <source>
        <dbReference type="ARBA" id="ARBA00022605"/>
    </source>
</evidence>
<feature type="binding site" evidence="7">
    <location>
        <position position="271"/>
    </location>
    <ligand>
        <name>pyridoxal 5'-phosphate</name>
        <dbReference type="ChEBI" id="CHEBI:597326"/>
    </ligand>
</feature>
<evidence type="ECO:0000313" key="12">
    <source>
        <dbReference type="WBParaSite" id="Pan_g23471.t1"/>
    </source>
</evidence>
<protein>
    <recommendedName>
        <fullName evidence="9">Cysteine synthase</fullName>
        <ecNumber evidence="9">2.5.1.47</ecNumber>
    </recommendedName>
</protein>
<feature type="domain" description="Tryptophan synthase beta chain-like PALP" evidence="10">
    <location>
        <begin position="12"/>
        <end position="294"/>
    </location>
</feature>
<evidence type="ECO:0000256" key="8">
    <source>
        <dbReference type="PIRSR" id="PIRSR605856-51"/>
    </source>
</evidence>
<reference evidence="12" key="2">
    <citation type="submission" date="2020-10" db="UniProtKB">
        <authorList>
            <consortium name="WormBaseParasite"/>
        </authorList>
    </citation>
    <scope>IDENTIFICATION</scope>
</reference>
<keyword evidence="6 9" id="KW-0198">Cysteine biosynthesis</keyword>
<keyword evidence="5 7" id="KW-0663">Pyridoxal phosphate</keyword>
<proteinExistence type="inferred from homology"/>
<dbReference type="SUPFAM" id="SSF53686">
    <property type="entry name" value="Tryptophan synthase beta subunit-like PLP-dependent enzymes"/>
    <property type="match status" value="1"/>
</dbReference>
<dbReference type="InterPro" id="IPR005856">
    <property type="entry name" value="Cys_synth"/>
</dbReference>
<evidence type="ECO:0000256" key="2">
    <source>
        <dbReference type="ARBA" id="ARBA00007103"/>
    </source>
</evidence>
<comment type="catalytic activity">
    <reaction evidence="9">
        <text>O-acetyl-L-serine + hydrogen sulfide = L-cysteine + acetate</text>
        <dbReference type="Rhea" id="RHEA:14829"/>
        <dbReference type="ChEBI" id="CHEBI:29919"/>
        <dbReference type="ChEBI" id="CHEBI:30089"/>
        <dbReference type="ChEBI" id="CHEBI:35235"/>
        <dbReference type="ChEBI" id="CHEBI:58340"/>
        <dbReference type="EC" id="2.5.1.47"/>
    </reaction>
</comment>
<reference evidence="11" key="1">
    <citation type="journal article" date="2013" name="Genetics">
        <title>The draft genome and transcriptome of Panagrellus redivivus are shaped by the harsh demands of a free-living lifestyle.</title>
        <authorList>
            <person name="Srinivasan J."/>
            <person name="Dillman A.R."/>
            <person name="Macchietto M.G."/>
            <person name="Heikkinen L."/>
            <person name="Lakso M."/>
            <person name="Fracchia K.M."/>
            <person name="Antoshechkin I."/>
            <person name="Mortazavi A."/>
            <person name="Wong G."/>
            <person name="Sternberg P.W."/>
        </authorList>
    </citation>
    <scope>NUCLEOTIDE SEQUENCE [LARGE SCALE GENOMIC DNA]</scope>
    <source>
        <strain evidence="11">MT8872</strain>
    </source>
</reference>
<evidence type="ECO:0000313" key="11">
    <source>
        <dbReference type="Proteomes" id="UP000492821"/>
    </source>
</evidence>
<evidence type="ECO:0000256" key="9">
    <source>
        <dbReference type="RuleBase" id="RU003985"/>
    </source>
</evidence>
<comment type="similarity">
    <text evidence="2 9">Belongs to the cysteine synthase/cystathionine beta-synthase family.</text>
</comment>
<dbReference type="InterPro" id="IPR001216">
    <property type="entry name" value="P-phosphate_BS"/>
</dbReference>
<evidence type="ECO:0000256" key="6">
    <source>
        <dbReference type="ARBA" id="ARBA00023192"/>
    </source>
</evidence>
<evidence type="ECO:0000259" key="10">
    <source>
        <dbReference type="Pfam" id="PF00291"/>
    </source>
</evidence>
<accession>A0A7E4ZXM6</accession>
<dbReference type="AlphaFoldDB" id="A0A7E4ZXM6"/>
<dbReference type="GO" id="GO:0004124">
    <property type="term" value="F:cysteine synthase activity"/>
    <property type="evidence" value="ECO:0007669"/>
    <property type="project" value="UniProtKB-UniRule"/>
</dbReference>
<evidence type="ECO:0000256" key="1">
    <source>
        <dbReference type="ARBA" id="ARBA00001933"/>
    </source>
</evidence>
<keyword evidence="3 9" id="KW-0028">Amino-acid biosynthesis</keyword>
<evidence type="ECO:0000256" key="7">
    <source>
        <dbReference type="PIRSR" id="PIRSR605856-50"/>
    </source>
</evidence>
<dbReference type="Proteomes" id="UP000492821">
    <property type="component" value="Unassembled WGS sequence"/>
</dbReference>
<dbReference type="PANTHER" id="PTHR10314">
    <property type="entry name" value="CYSTATHIONINE BETA-SYNTHASE"/>
    <property type="match status" value="1"/>
</dbReference>
<name>A0A7E4ZXM6_PANRE</name>
<dbReference type="FunFam" id="3.40.50.1100:FF:000006">
    <property type="entry name" value="Cysteine synthase"/>
    <property type="match status" value="1"/>
</dbReference>
<feature type="modified residue" description="N6-(pyridoxal phosphate)lysine" evidence="8">
    <location>
        <position position="48"/>
    </location>
</feature>
<dbReference type="NCBIfam" id="TIGR01136">
    <property type="entry name" value="cysKM"/>
    <property type="match status" value="1"/>
</dbReference>
<organism evidence="11 12">
    <name type="scientific">Panagrellus redivivus</name>
    <name type="common">Microworm</name>
    <dbReference type="NCBI Taxonomy" id="6233"/>
    <lineage>
        <taxon>Eukaryota</taxon>
        <taxon>Metazoa</taxon>
        <taxon>Ecdysozoa</taxon>
        <taxon>Nematoda</taxon>
        <taxon>Chromadorea</taxon>
        <taxon>Rhabditida</taxon>
        <taxon>Tylenchina</taxon>
        <taxon>Panagrolaimomorpha</taxon>
        <taxon>Panagrolaimoidea</taxon>
        <taxon>Panagrolaimidae</taxon>
        <taxon>Panagrellus</taxon>
    </lineage>
</organism>
<keyword evidence="11" id="KW-1185">Reference proteome</keyword>
<dbReference type="Gene3D" id="3.40.50.1100">
    <property type="match status" value="2"/>
</dbReference>
<comment type="cofactor">
    <cofactor evidence="1 7 9">
        <name>pyridoxal 5'-phosphate</name>
        <dbReference type="ChEBI" id="CHEBI:597326"/>
    </cofactor>
</comment>
<dbReference type="InterPro" id="IPR001926">
    <property type="entry name" value="TrpB-like_PALP"/>
</dbReference>
<dbReference type="InterPro" id="IPR050214">
    <property type="entry name" value="Cys_Synth/Cystath_Beta-Synth"/>
</dbReference>
<dbReference type="WBParaSite" id="Pan_g23471.t1">
    <property type="protein sequence ID" value="Pan_g23471.t1"/>
    <property type="gene ID" value="Pan_g23471"/>
</dbReference>
<dbReference type="InterPro" id="IPR005859">
    <property type="entry name" value="CysK"/>
</dbReference>